<dbReference type="Pfam" id="PF00536">
    <property type="entry name" value="SAM_1"/>
    <property type="match status" value="1"/>
</dbReference>
<feature type="compositionally biased region" description="Basic and acidic residues" evidence="1">
    <location>
        <begin position="497"/>
        <end position="513"/>
    </location>
</feature>
<evidence type="ECO:0000313" key="4">
    <source>
        <dbReference type="Proteomes" id="UP000076078"/>
    </source>
</evidence>
<dbReference type="AlphaFoldDB" id="A0A152A6J1"/>
<sequence length="776" mass="87845">MGSTLEQYLKYIGLETYLSLMVENGYDDPDIISELTEDDLVNVGIKRGHAKRAFLKAKELSSTGSGTTSASNSSAQSGTTTSTGTTPTQSPPLQSSGGSSTGKDENRKSRMIIGKKDEESDDDEESVTPVQQDGPMLQSRVIYEGIIQKKGAEGFFGSKVYQKRYFKLYEEARLAYYKHANEVSPINIIELRGALACEDMDGKNFAFKLTMKTSARVYYLVAPNAEAKHKWIQSIKQFILPPIVPKKMDHNQIMPYLQNYEDPPQALSSRFDSPLSWDVIEKPIAENDIRLHIHSKGVIYVEETRKIEIPENGIVWIHNLPKSLDEKSVHFLSLSDPSAFLVEQTYYNDAKTPEKMLEKLIGKVIEVHVPRDDHFDEPLKFKGTLLYLPTESKYALHNQESNAVHFLQTKDLISYNLLDNKLETIFRNPSLEWMIKSQEKSHLMKLSYNSLDLFKWFASYVAVLNPKETEMELRGFFTIENNSGKTYENTNLVLIREPEEPVKPKEEEKKDESPLPLPKLGGFKLGKLPGLNLLGASKPPPPPEKRTYRYNCEHKTTLKNGESKQIGFVSAKVPVKSIDHISFKTPKYTKYSNTDKNYGTDAKEGIVNSTVIFTWDQPFSLPSGQMKLQRQLKDGFGSDILNTFELGHYNSSDIIVLPLQPLGRVSATRVQTGFNFDMDQLYCVETFEIKVQNGREEPIRVIVEESLYRGQFWEITYSNPKHSNHPTHPRKINWTLTIPPLDGVTIAYTSFTSALEIPASILKAHADAKEAAAKKK</sequence>
<evidence type="ECO:0000256" key="1">
    <source>
        <dbReference type="SAM" id="MobiDB-lite"/>
    </source>
</evidence>
<dbReference type="InterPro" id="IPR001849">
    <property type="entry name" value="PH_domain"/>
</dbReference>
<proteinExistence type="predicted"/>
<gene>
    <name evidence="3" type="ORF">DLAC_01692</name>
</gene>
<evidence type="ECO:0000313" key="3">
    <source>
        <dbReference type="EMBL" id="KYR01687.1"/>
    </source>
</evidence>
<dbReference type="InterPro" id="IPR051707">
    <property type="entry name" value="PI-Interact_SigTrans_Reg"/>
</dbReference>
<dbReference type="InterPro" id="IPR001660">
    <property type="entry name" value="SAM"/>
</dbReference>
<feature type="domain" description="PH" evidence="2">
    <location>
        <begin position="140"/>
        <end position="240"/>
    </location>
</feature>
<comment type="caution">
    <text evidence="3">The sequence shown here is derived from an EMBL/GenBank/DDBJ whole genome shotgun (WGS) entry which is preliminary data.</text>
</comment>
<feature type="region of interest" description="Disordered" evidence="1">
    <location>
        <begin position="497"/>
        <end position="516"/>
    </location>
</feature>
<evidence type="ECO:0000259" key="2">
    <source>
        <dbReference type="PROSITE" id="PS50003"/>
    </source>
</evidence>
<dbReference type="PANTHER" id="PTHR14336:SF8">
    <property type="entry name" value="PROTEIN OPY1"/>
    <property type="match status" value="1"/>
</dbReference>
<organism evidence="3 4">
    <name type="scientific">Tieghemostelium lacteum</name>
    <name type="common">Slime mold</name>
    <name type="synonym">Dictyostelium lacteum</name>
    <dbReference type="NCBI Taxonomy" id="361077"/>
    <lineage>
        <taxon>Eukaryota</taxon>
        <taxon>Amoebozoa</taxon>
        <taxon>Evosea</taxon>
        <taxon>Eumycetozoa</taxon>
        <taxon>Dictyostelia</taxon>
        <taxon>Dictyosteliales</taxon>
        <taxon>Raperosteliaceae</taxon>
        <taxon>Tieghemostelium</taxon>
    </lineage>
</organism>
<keyword evidence="4" id="KW-1185">Reference proteome</keyword>
<dbReference type="Pfam" id="PF00169">
    <property type="entry name" value="PH"/>
    <property type="match status" value="1"/>
</dbReference>
<dbReference type="Proteomes" id="UP000076078">
    <property type="component" value="Unassembled WGS sequence"/>
</dbReference>
<feature type="compositionally biased region" description="Basic and acidic residues" evidence="1">
    <location>
        <begin position="102"/>
        <end position="118"/>
    </location>
</feature>
<dbReference type="InterPro" id="IPR013761">
    <property type="entry name" value="SAM/pointed_sf"/>
</dbReference>
<accession>A0A152A6J1</accession>
<dbReference type="EMBL" id="LODT01000006">
    <property type="protein sequence ID" value="KYR01687.1"/>
    <property type="molecule type" value="Genomic_DNA"/>
</dbReference>
<dbReference type="OMA" id="RDDHFDE"/>
<feature type="region of interest" description="Disordered" evidence="1">
    <location>
        <begin position="58"/>
        <end position="134"/>
    </location>
</feature>
<reference evidence="3 4" key="1">
    <citation type="submission" date="2015-12" db="EMBL/GenBank/DDBJ databases">
        <title>Dictyostelia acquired genes for synthesis and detection of signals that induce cell-type specialization by lateral gene transfer from prokaryotes.</title>
        <authorList>
            <person name="Gloeckner G."/>
            <person name="Schaap P."/>
        </authorList>
    </citation>
    <scope>NUCLEOTIDE SEQUENCE [LARGE SCALE GENOMIC DNA]</scope>
    <source>
        <strain evidence="3 4">TK</strain>
    </source>
</reference>
<dbReference type="SMART" id="SM00233">
    <property type="entry name" value="PH"/>
    <property type="match status" value="1"/>
</dbReference>
<dbReference type="CDD" id="cd00821">
    <property type="entry name" value="PH"/>
    <property type="match status" value="1"/>
</dbReference>
<dbReference type="PANTHER" id="PTHR14336">
    <property type="entry name" value="TANDEM PH DOMAIN CONTAINING PROTEIN"/>
    <property type="match status" value="1"/>
</dbReference>
<dbReference type="Gene3D" id="2.30.29.30">
    <property type="entry name" value="Pleckstrin-homology domain (PH domain)/Phosphotyrosine-binding domain (PTB)"/>
    <property type="match status" value="1"/>
</dbReference>
<name>A0A152A6J1_TIELA</name>
<dbReference type="Gene3D" id="1.10.150.50">
    <property type="entry name" value="Transcription Factor, Ets-1"/>
    <property type="match status" value="1"/>
</dbReference>
<feature type="compositionally biased region" description="Low complexity" evidence="1">
    <location>
        <begin position="61"/>
        <end position="98"/>
    </location>
</feature>
<dbReference type="InterPro" id="IPR011993">
    <property type="entry name" value="PH-like_dom_sf"/>
</dbReference>
<dbReference type="SUPFAM" id="SSF47769">
    <property type="entry name" value="SAM/Pointed domain"/>
    <property type="match status" value="1"/>
</dbReference>
<dbReference type="InParanoid" id="A0A152A6J1"/>
<dbReference type="SUPFAM" id="SSF50729">
    <property type="entry name" value="PH domain-like"/>
    <property type="match status" value="1"/>
</dbReference>
<dbReference type="OrthoDB" id="1919336at2759"/>
<protein>
    <recommendedName>
        <fullName evidence="2">PH domain-containing protein</fullName>
    </recommendedName>
</protein>
<dbReference type="PROSITE" id="PS50003">
    <property type="entry name" value="PH_DOMAIN"/>
    <property type="match status" value="1"/>
</dbReference>